<dbReference type="VEuPathDB" id="TriTrypDB:BSAL_64995"/>
<keyword evidence="4" id="KW-1185">Reference proteome</keyword>
<reference evidence="4" key="1">
    <citation type="submission" date="2015-09" db="EMBL/GenBank/DDBJ databases">
        <authorList>
            <consortium name="Pathogen Informatics"/>
        </authorList>
    </citation>
    <scope>NUCLEOTIDE SEQUENCE [LARGE SCALE GENOMIC DNA]</scope>
    <source>
        <strain evidence="4">Lake Konstanz</strain>
    </source>
</reference>
<proteinExistence type="predicted"/>
<dbReference type="EMBL" id="CYKH01000386">
    <property type="protein sequence ID" value="CUF70078.1"/>
    <property type="molecule type" value="Genomic_DNA"/>
</dbReference>
<evidence type="ECO:0000313" key="4">
    <source>
        <dbReference type="Proteomes" id="UP000051952"/>
    </source>
</evidence>
<feature type="compositionally biased region" description="Polar residues" evidence="1">
    <location>
        <begin position="349"/>
        <end position="358"/>
    </location>
</feature>
<dbReference type="Proteomes" id="UP000051952">
    <property type="component" value="Unassembled WGS sequence"/>
</dbReference>
<feature type="domain" description="DDE-1" evidence="2">
    <location>
        <begin position="159"/>
        <end position="329"/>
    </location>
</feature>
<dbReference type="OrthoDB" id="6115549at2759"/>
<dbReference type="AlphaFoldDB" id="A0A0S4ISW5"/>
<dbReference type="Pfam" id="PF03184">
    <property type="entry name" value="DDE_1"/>
    <property type="match status" value="1"/>
</dbReference>
<evidence type="ECO:0000313" key="3">
    <source>
        <dbReference type="EMBL" id="CUF70078.1"/>
    </source>
</evidence>
<sequence length="452" mass="49870">MAETADSTAPKVRKLKRSKKEYSITTRNSIIASVSDVEASGSSAHDGCSFDTLAAECRSRSVALGLVWCGTSIGIFIGKVLKAAGLSVRVPTEKKALPKDWEQACLQSIAQVKEAAARLRAPILNIDEVPLWPNEGNRRIVVERGAKVVRPRELTRLDKNRVTVFLGVMSSGEKIPLHIVVKGKAGCTRKGSLAYQYEREAFISVQEHAWSDAEVCRKAWQSWRRLGHLGKKVILLCDGFLPHREWLSIVGEKSHGYDGGEGYVGPAGITHLWQPVDVGVARQFKCRFREKADVYRMKNSTTCLSVSEIITLANEAWNSITREQVISYWVRSGYVTANGVRSASQHTWVGSDHGSTVNPDDEPLYNPLDADQPEFLGDVPVDDYSASEEEGSEASDSSDSDSDSDSSRVSTDEEELPVRGARKEQTAIEEPYPIPTMRQPLEPDMVKTNLPP</sequence>
<dbReference type="GO" id="GO:0003676">
    <property type="term" value="F:nucleic acid binding"/>
    <property type="evidence" value="ECO:0007669"/>
    <property type="project" value="InterPro"/>
</dbReference>
<dbReference type="InterPro" id="IPR004875">
    <property type="entry name" value="DDE_SF_endonuclease_dom"/>
</dbReference>
<gene>
    <name evidence="3" type="ORF">BSAL_64995</name>
</gene>
<name>A0A0S4ISW5_BODSA</name>
<protein>
    <recommendedName>
        <fullName evidence="2">DDE-1 domain-containing protein</fullName>
    </recommendedName>
</protein>
<feature type="compositionally biased region" description="Acidic residues" evidence="1">
    <location>
        <begin position="385"/>
        <end position="404"/>
    </location>
</feature>
<organism evidence="3 4">
    <name type="scientific">Bodo saltans</name>
    <name type="common">Flagellated protozoan</name>
    <dbReference type="NCBI Taxonomy" id="75058"/>
    <lineage>
        <taxon>Eukaryota</taxon>
        <taxon>Discoba</taxon>
        <taxon>Euglenozoa</taxon>
        <taxon>Kinetoplastea</taxon>
        <taxon>Metakinetoplastina</taxon>
        <taxon>Eubodonida</taxon>
        <taxon>Bodonidae</taxon>
        <taxon>Bodo</taxon>
    </lineage>
</organism>
<feature type="region of interest" description="Disordered" evidence="1">
    <location>
        <begin position="349"/>
        <end position="452"/>
    </location>
</feature>
<accession>A0A0S4ISW5</accession>
<evidence type="ECO:0000256" key="1">
    <source>
        <dbReference type="SAM" id="MobiDB-lite"/>
    </source>
</evidence>
<evidence type="ECO:0000259" key="2">
    <source>
        <dbReference type="Pfam" id="PF03184"/>
    </source>
</evidence>